<reference evidence="5" key="2">
    <citation type="submission" date="2018-10" db="UniProtKB">
        <authorList>
            <consortium name="EnsemblPlants"/>
        </authorList>
    </citation>
    <scope>IDENTIFICATION</scope>
</reference>
<keyword evidence="6" id="KW-1185">Reference proteome</keyword>
<evidence type="ECO:0000313" key="5">
    <source>
        <dbReference type="EnsemblPlants" id="TraesCS4A02G473500.1"/>
    </source>
</evidence>
<dbReference type="PANTHER" id="PTHR31642:SF239">
    <property type="entry name" value="NPH3 DOMAIN-CONTAINING PROTEIN"/>
    <property type="match status" value="1"/>
</dbReference>
<dbReference type="SMR" id="A0A3B6I748"/>
<dbReference type="OMA" id="QSTFHFI"/>
<keyword evidence="3" id="KW-0012">Acyltransferase</keyword>
<evidence type="ECO:0000256" key="3">
    <source>
        <dbReference type="ARBA" id="ARBA00023315"/>
    </source>
</evidence>
<dbReference type="InterPro" id="IPR050317">
    <property type="entry name" value="Plant_Fungal_Acyltransferase"/>
</dbReference>
<dbReference type="Gramene" id="TraesCS4A03G1193500.1">
    <property type="protein sequence ID" value="TraesCS4A03G1193500.1.CDS"/>
    <property type="gene ID" value="TraesCS4A03G1193500"/>
</dbReference>
<evidence type="ECO:0000256" key="1">
    <source>
        <dbReference type="ARBA" id="ARBA00009861"/>
    </source>
</evidence>
<organism evidence="5">
    <name type="scientific">Triticum aestivum</name>
    <name type="common">Wheat</name>
    <dbReference type="NCBI Taxonomy" id="4565"/>
    <lineage>
        <taxon>Eukaryota</taxon>
        <taxon>Viridiplantae</taxon>
        <taxon>Streptophyta</taxon>
        <taxon>Embryophyta</taxon>
        <taxon>Tracheophyta</taxon>
        <taxon>Spermatophyta</taxon>
        <taxon>Magnoliopsida</taxon>
        <taxon>Liliopsida</taxon>
        <taxon>Poales</taxon>
        <taxon>Poaceae</taxon>
        <taxon>BOP clade</taxon>
        <taxon>Pooideae</taxon>
        <taxon>Triticodae</taxon>
        <taxon>Triticeae</taxon>
        <taxon>Triticinae</taxon>
        <taxon>Triticum</taxon>
    </lineage>
</organism>
<sequence length="481" mass="53744">MSKIFVFKSLLLGAHIHQSSTRRKKENGRGEQERGRMAASEEGVRVVESCFVKPAADTPRKAIWLSPLDIMLARRGYTPLIHFYRPCVDQTSAQDFFDVTRLKSALGKALVAFYPMAGRLRVDVHGRLEIDCNGKGMLFLVAYSRLTIDDFRDLKPSSKLRRFFVPCMDDSSDILCATQVTFFKCGGVALGTATHQGAMDGTTAFHFFQTWSAFSRDGDRDVVKFPYLDRTLLCARDPPIIHPDTLSLFCLKTTNLSRPPAPGPVVVNEVFTLCKDQISALKHMCGGGRVSTFSAVSAYMWRCMCLARRLPPDSTTRLEFLANFRRSIAPPLPDGYLGNAMLQVSVADKTWDVVSRDLAHVAHRIRGTLGRVNDELVRSAVDYLELDLAERDNGPAIGVLPATDLCVVSWLGMPLYDVDFGWGKPLAMLRAEQNRRGFVLMMNGARGDGSVRLSMSIEAAILKEFQRLFYIKLDSKVYSKF</sequence>
<dbReference type="Gramene" id="TraesWEE_scaffold_049297_01G000100.1">
    <property type="protein sequence ID" value="TraesWEE_scaffold_049297_01G000100.1"/>
    <property type="gene ID" value="TraesWEE_scaffold_049297_01G000100"/>
</dbReference>
<evidence type="ECO:0000313" key="6">
    <source>
        <dbReference type="Proteomes" id="UP000019116"/>
    </source>
</evidence>
<dbReference type="Proteomes" id="UP000019116">
    <property type="component" value="Chromosome 4A"/>
</dbReference>
<evidence type="ECO:0000256" key="4">
    <source>
        <dbReference type="SAM" id="MobiDB-lite"/>
    </source>
</evidence>
<dbReference type="STRING" id="4565.A0A3B6I748"/>
<accession>A0A3B6I748</accession>
<feature type="region of interest" description="Disordered" evidence="4">
    <location>
        <begin position="18"/>
        <end position="38"/>
    </location>
</feature>
<feature type="compositionally biased region" description="Basic and acidic residues" evidence="4">
    <location>
        <begin position="27"/>
        <end position="36"/>
    </location>
</feature>
<dbReference type="OrthoDB" id="671439at2759"/>
<evidence type="ECO:0000256" key="2">
    <source>
        <dbReference type="ARBA" id="ARBA00022679"/>
    </source>
</evidence>
<dbReference type="PANTHER" id="PTHR31642">
    <property type="entry name" value="TRICHOTHECENE 3-O-ACETYLTRANSFERASE"/>
    <property type="match status" value="1"/>
</dbReference>
<name>A0A3B6I748_WHEAT</name>
<dbReference type="EnsemblPlants" id="TraesCS4A02G473500.1">
    <property type="protein sequence ID" value="TraesCS4A02G473500.1"/>
    <property type="gene ID" value="TraesCS4A02G473500"/>
</dbReference>
<dbReference type="Pfam" id="PF02458">
    <property type="entry name" value="Transferase"/>
    <property type="match status" value="1"/>
</dbReference>
<proteinExistence type="inferred from homology"/>
<comment type="similarity">
    <text evidence="1">Belongs to the plant acyltransferase family.</text>
</comment>
<dbReference type="InterPro" id="IPR023213">
    <property type="entry name" value="CAT-like_dom_sf"/>
</dbReference>
<dbReference type="GO" id="GO:0016747">
    <property type="term" value="F:acyltransferase activity, transferring groups other than amino-acyl groups"/>
    <property type="evidence" value="ECO:0000318"/>
    <property type="project" value="GO_Central"/>
</dbReference>
<dbReference type="Gramene" id="TraesCS4A02G473500.1">
    <property type="protein sequence ID" value="TraesCS4A02G473500.1"/>
    <property type="gene ID" value="TraesCS4A02G473500"/>
</dbReference>
<dbReference type="Gene3D" id="3.30.559.10">
    <property type="entry name" value="Chloramphenicol acetyltransferase-like domain"/>
    <property type="match status" value="2"/>
</dbReference>
<dbReference type="Gramene" id="TraesCAD_scaffold_036345_01G000100.1">
    <property type="protein sequence ID" value="TraesCAD_scaffold_036345_01G000100.1"/>
    <property type="gene ID" value="TraesCAD_scaffold_036345_01G000100"/>
</dbReference>
<protein>
    <submittedName>
        <fullName evidence="5">Uncharacterized protein</fullName>
    </submittedName>
</protein>
<dbReference type="AlphaFoldDB" id="A0A3B6I748"/>
<reference evidence="5" key="1">
    <citation type="submission" date="2018-08" db="EMBL/GenBank/DDBJ databases">
        <authorList>
            <person name="Rossello M."/>
        </authorList>
    </citation>
    <scope>NUCLEOTIDE SEQUENCE [LARGE SCALE GENOMIC DNA]</scope>
    <source>
        <strain evidence="5">cv. Chinese Spring</strain>
    </source>
</reference>
<keyword evidence="2" id="KW-0808">Transferase</keyword>